<dbReference type="Pfam" id="PF03976">
    <property type="entry name" value="PPK2"/>
    <property type="match status" value="1"/>
</dbReference>
<dbReference type="PANTHER" id="PTHR34383">
    <property type="entry name" value="POLYPHOSPHATE:AMP PHOSPHOTRANSFERASE-RELATED"/>
    <property type="match status" value="1"/>
</dbReference>
<dbReference type="GO" id="GO:0006793">
    <property type="term" value="P:phosphorus metabolic process"/>
    <property type="evidence" value="ECO:0007669"/>
    <property type="project" value="InterPro"/>
</dbReference>
<comment type="function">
    <text evidence="4">Uses inorganic polyphosphate (polyP) as a donor to convert GDP to GTP or ADP to ATP.</text>
</comment>
<keyword evidence="7" id="KW-1185">Reference proteome</keyword>
<dbReference type="InterPro" id="IPR027417">
    <property type="entry name" value="P-loop_NTPase"/>
</dbReference>
<sequence length="293" mass="34687">MQRMADDLMDSYDEELELEIDDRDVDENGARRPLVDQAARHSYFKSLFQLQGELVKLQDWVQQSREKVVILFEGRDAAGKGGVIKRITQRLNPRVARVAALPAPNDRERTQWYFQRYVSHLPAAGEIVMFDRSWYNRAGVEHVMGFCTDAEYEEFFRSVPEFEKMLVRSGIRLIKYWFSITDEEQHMRFLGRIHDPLKQWKLSPMDLQSRVRWEEYTKAKEVMLERTHIPEAPWWVVPADDKKKARLNCISHLLSQMPYHEVAHAEVVLPERVRNPDYFRQPVPEALIVPQIY</sequence>
<evidence type="ECO:0000313" key="6">
    <source>
        <dbReference type="EMBL" id="QNP49592.1"/>
    </source>
</evidence>
<dbReference type="Proteomes" id="UP000516028">
    <property type="component" value="Chromosome"/>
</dbReference>
<name>A0A7H0GMS6_9BURK</name>
<dbReference type="Gene3D" id="3.40.50.300">
    <property type="entry name" value="P-loop containing nucleotide triphosphate hydrolases"/>
    <property type="match status" value="1"/>
</dbReference>
<keyword evidence="2 4" id="KW-0808">Transferase</keyword>
<dbReference type="KEGG" id="daer:H9K75_06365"/>
<comment type="subunit">
    <text evidence="4">Homotetramer.</text>
</comment>
<evidence type="ECO:0000313" key="7">
    <source>
        <dbReference type="Proteomes" id="UP000516028"/>
    </source>
</evidence>
<dbReference type="GO" id="GO:0008976">
    <property type="term" value="F:polyphosphate kinase activity"/>
    <property type="evidence" value="ECO:0007669"/>
    <property type="project" value="UniProtKB-UniRule"/>
</dbReference>
<reference evidence="6 7" key="1">
    <citation type="submission" date="2020-08" db="EMBL/GenBank/DDBJ databases">
        <title>Genome sequence of Diaphorobacter aerolatus KACC 16536T.</title>
        <authorList>
            <person name="Hyun D.-W."/>
            <person name="Bae J.-W."/>
        </authorList>
    </citation>
    <scope>NUCLEOTIDE SEQUENCE [LARGE SCALE GENOMIC DNA]</scope>
    <source>
        <strain evidence="6 7">KACC 16536</strain>
    </source>
</reference>
<keyword evidence="3 4" id="KW-0418">Kinase</keyword>
<feature type="domain" description="Polyphosphate kinase-2-related" evidence="5">
    <location>
        <begin position="40"/>
        <end position="263"/>
    </location>
</feature>
<evidence type="ECO:0000256" key="3">
    <source>
        <dbReference type="ARBA" id="ARBA00022777"/>
    </source>
</evidence>
<evidence type="ECO:0000259" key="5">
    <source>
        <dbReference type="Pfam" id="PF03976"/>
    </source>
</evidence>
<protein>
    <recommendedName>
        <fullName evidence="4">ADP/GDP-polyphosphate phosphotransferase</fullName>
        <ecNumber evidence="4">2.7.4.-</ecNumber>
    </recommendedName>
    <alternativeName>
        <fullName evidence="4">Polyphosphate kinase PPK2</fullName>
    </alternativeName>
</protein>
<dbReference type="EMBL" id="CP060783">
    <property type="protein sequence ID" value="QNP49592.1"/>
    <property type="molecule type" value="Genomic_DNA"/>
</dbReference>
<evidence type="ECO:0000256" key="4">
    <source>
        <dbReference type="RuleBase" id="RU369062"/>
    </source>
</evidence>
<organism evidence="6 7">
    <name type="scientific">Diaphorobacter aerolatus</name>
    <dbReference type="NCBI Taxonomy" id="1288495"/>
    <lineage>
        <taxon>Bacteria</taxon>
        <taxon>Pseudomonadati</taxon>
        <taxon>Pseudomonadota</taxon>
        <taxon>Betaproteobacteria</taxon>
        <taxon>Burkholderiales</taxon>
        <taxon>Comamonadaceae</taxon>
        <taxon>Diaphorobacter</taxon>
    </lineage>
</organism>
<dbReference type="InterPro" id="IPR022488">
    <property type="entry name" value="PPK2-related"/>
</dbReference>
<comment type="similarity">
    <text evidence="1 4">Belongs to the polyphosphate kinase 2 (PPK2) family. Class I subfamily.</text>
</comment>
<evidence type="ECO:0000256" key="1">
    <source>
        <dbReference type="ARBA" id="ARBA00009924"/>
    </source>
</evidence>
<dbReference type="InterPro" id="IPR016898">
    <property type="entry name" value="Polyphosphate_phosphotransfera"/>
</dbReference>
<dbReference type="AlphaFoldDB" id="A0A7H0GMS6"/>
<dbReference type="PANTHER" id="PTHR34383:SF1">
    <property type="entry name" value="ADP-POLYPHOSPHATE PHOSPHOTRANSFERASE"/>
    <property type="match status" value="1"/>
</dbReference>
<dbReference type="SUPFAM" id="SSF52540">
    <property type="entry name" value="P-loop containing nucleoside triphosphate hydrolases"/>
    <property type="match status" value="1"/>
</dbReference>
<evidence type="ECO:0000256" key="2">
    <source>
        <dbReference type="ARBA" id="ARBA00022679"/>
    </source>
</evidence>
<gene>
    <name evidence="6" type="primary">ppk2</name>
    <name evidence="6" type="ORF">H9K75_06365</name>
</gene>
<dbReference type="NCBIfam" id="TIGR03707">
    <property type="entry name" value="PPK2_P_aer"/>
    <property type="match status" value="1"/>
</dbReference>
<proteinExistence type="inferred from homology"/>
<dbReference type="InterPro" id="IPR022486">
    <property type="entry name" value="PPK2_PA0141"/>
</dbReference>
<accession>A0A7H0GMS6</accession>
<dbReference type="PIRSF" id="PIRSF028756">
    <property type="entry name" value="PPK2_prd"/>
    <property type="match status" value="1"/>
</dbReference>
<dbReference type="EC" id="2.7.4.-" evidence="4"/>